<dbReference type="InterPro" id="IPR051815">
    <property type="entry name" value="Molybdate_resp_trans_reg"/>
</dbReference>
<dbReference type="Pfam" id="PF00126">
    <property type="entry name" value="HTH_1"/>
    <property type="match status" value="1"/>
</dbReference>
<dbReference type="InterPro" id="IPR036390">
    <property type="entry name" value="WH_DNA-bd_sf"/>
</dbReference>
<dbReference type="PANTHER" id="PTHR30432:SF1">
    <property type="entry name" value="DNA-BINDING TRANSCRIPTIONAL DUAL REGULATOR MODE"/>
    <property type="match status" value="1"/>
</dbReference>
<dbReference type="Gene3D" id="1.10.10.10">
    <property type="entry name" value="Winged helix-like DNA-binding domain superfamily/Winged helix DNA-binding domain"/>
    <property type="match status" value="1"/>
</dbReference>
<dbReference type="SUPFAM" id="SSF46785">
    <property type="entry name" value="Winged helix' DNA-binding domain"/>
    <property type="match status" value="1"/>
</dbReference>
<dbReference type="RefSeq" id="WP_039390810.1">
    <property type="nucleotide sequence ID" value="NZ_JALHAT010000012.1"/>
</dbReference>
<organism evidence="2 3">
    <name type="scientific">Novosphingobium mangrovi</name>
    <name type="common">ex Hu et al. 2023</name>
    <dbReference type="NCBI Taxonomy" id="2930094"/>
    <lineage>
        <taxon>Bacteria</taxon>
        <taxon>Pseudomonadati</taxon>
        <taxon>Pseudomonadota</taxon>
        <taxon>Alphaproteobacteria</taxon>
        <taxon>Sphingomonadales</taxon>
        <taxon>Sphingomonadaceae</taxon>
        <taxon>Novosphingobium</taxon>
    </lineage>
</organism>
<dbReference type="PANTHER" id="PTHR30432">
    <property type="entry name" value="TRANSCRIPTIONAL REGULATOR MODE"/>
    <property type="match status" value="1"/>
</dbReference>
<dbReference type="Proteomes" id="UP001162802">
    <property type="component" value="Unassembled WGS sequence"/>
</dbReference>
<dbReference type="InterPro" id="IPR000847">
    <property type="entry name" value="LysR_HTH_N"/>
</dbReference>
<reference evidence="2" key="1">
    <citation type="submission" date="2022-03" db="EMBL/GenBank/DDBJ databases">
        <title>Identification of a novel bacterium isolated from mangrove sediments.</title>
        <authorList>
            <person name="Pan X."/>
        </authorList>
    </citation>
    <scope>NUCLEOTIDE SEQUENCE</scope>
    <source>
        <strain evidence="2">B2637</strain>
    </source>
</reference>
<dbReference type="InterPro" id="IPR036388">
    <property type="entry name" value="WH-like_DNA-bd_sf"/>
</dbReference>
<comment type="caution">
    <text evidence="2">The sequence shown here is derived from an EMBL/GenBank/DDBJ whole genome shotgun (WGS) entry which is preliminary data.</text>
</comment>
<feature type="domain" description="HTH lysR-type" evidence="1">
    <location>
        <begin position="29"/>
        <end position="88"/>
    </location>
</feature>
<protein>
    <submittedName>
        <fullName evidence="2">Winged helix-turn-helix domain-containing protein</fullName>
    </submittedName>
</protein>
<evidence type="ECO:0000313" key="2">
    <source>
        <dbReference type="EMBL" id="MCJ1960886.1"/>
    </source>
</evidence>
<evidence type="ECO:0000313" key="3">
    <source>
        <dbReference type="Proteomes" id="UP001162802"/>
    </source>
</evidence>
<dbReference type="EMBL" id="JALHAT010000012">
    <property type="protein sequence ID" value="MCJ1960886.1"/>
    <property type="molecule type" value="Genomic_DNA"/>
</dbReference>
<sequence>MSQSAPVLKIKLQIYSGDEIAMGPGKADLLDAIGEEGSISAAARKIGMSYRRAWLLVDTMNRCWHEPLVETAPGGSARGGARMTPYGRGILQLYRSLQEESRGLRDCAEWTELGAALRDAPLAHQKS</sequence>
<name>A0ABT0ACF9_9SPHN</name>
<proteinExistence type="predicted"/>
<gene>
    <name evidence="2" type="ORF">MTR65_09365</name>
</gene>
<accession>A0ABT0ACF9</accession>
<keyword evidence="3" id="KW-1185">Reference proteome</keyword>
<evidence type="ECO:0000259" key="1">
    <source>
        <dbReference type="Pfam" id="PF00126"/>
    </source>
</evidence>